<dbReference type="InterPro" id="IPR036779">
    <property type="entry name" value="LysM_dom_sf"/>
</dbReference>
<organism evidence="3 4">
    <name type="scientific">Microbacterium hominis</name>
    <dbReference type="NCBI Taxonomy" id="162426"/>
    <lineage>
        <taxon>Bacteria</taxon>
        <taxon>Bacillati</taxon>
        <taxon>Actinomycetota</taxon>
        <taxon>Actinomycetes</taxon>
        <taxon>Micrococcales</taxon>
        <taxon>Microbacteriaceae</taxon>
        <taxon>Microbacterium</taxon>
    </lineage>
</organism>
<keyword evidence="1" id="KW-0812">Transmembrane</keyword>
<dbReference type="SMART" id="SM00257">
    <property type="entry name" value="LysM"/>
    <property type="match status" value="1"/>
</dbReference>
<dbReference type="RefSeq" id="WP_101306558.1">
    <property type="nucleotide sequence ID" value="NZ_CP025299.1"/>
</dbReference>
<evidence type="ECO:0000313" key="4">
    <source>
        <dbReference type="Proteomes" id="UP000233276"/>
    </source>
</evidence>
<keyword evidence="1" id="KW-1133">Transmembrane helix</keyword>
<feature type="domain" description="LysM" evidence="2">
    <location>
        <begin position="83"/>
        <end position="132"/>
    </location>
</feature>
<dbReference type="PROSITE" id="PS51782">
    <property type="entry name" value="LYSM"/>
    <property type="match status" value="1"/>
</dbReference>
<reference evidence="3 4" key="1">
    <citation type="submission" date="2017-12" db="EMBL/GenBank/DDBJ databases">
        <title>Isolation and characterization of estrogens degradatiion strain Microbacterium hominis SJTG1.</title>
        <authorList>
            <person name="Xiong W."/>
            <person name="Yin C."/>
            <person name="Zheng D."/>
            <person name="Liang R."/>
        </authorList>
    </citation>
    <scope>NUCLEOTIDE SEQUENCE [LARGE SCALE GENOMIC DNA]</scope>
    <source>
        <strain evidence="3 4">SJTG1</strain>
    </source>
</reference>
<dbReference type="Pfam" id="PF01476">
    <property type="entry name" value="LysM"/>
    <property type="match status" value="1"/>
</dbReference>
<proteinExistence type="predicted"/>
<keyword evidence="1" id="KW-0472">Membrane</keyword>
<dbReference type="Proteomes" id="UP000233276">
    <property type="component" value="Chromosome"/>
</dbReference>
<evidence type="ECO:0000256" key="1">
    <source>
        <dbReference type="SAM" id="Phobius"/>
    </source>
</evidence>
<dbReference type="KEGG" id="mhos:CXR34_12420"/>
<dbReference type="AlphaFoldDB" id="A0A2K9DDF4"/>
<gene>
    <name evidence="3" type="ORF">CXR34_12420</name>
</gene>
<accession>A0A2K9DDF4</accession>
<evidence type="ECO:0000313" key="3">
    <source>
        <dbReference type="EMBL" id="AUG30171.1"/>
    </source>
</evidence>
<dbReference type="SUPFAM" id="SSF54106">
    <property type="entry name" value="LysM domain"/>
    <property type="match status" value="1"/>
</dbReference>
<sequence length="140" mass="14262">MTTIDILGASPRGRLVAATPMTTVRATNARTTNAPTRLRLTARGRRVLALLASVPAVIALSIAILSGGGALASNENGSGVSFAHVTVQPGDTLWSIAHAVAPDADPRDVVDAIMRLNALPSGSLDIGQSVAIPAEYSAGR</sequence>
<evidence type="ECO:0000259" key="2">
    <source>
        <dbReference type="PROSITE" id="PS51782"/>
    </source>
</evidence>
<dbReference type="Gene3D" id="3.10.350.10">
    <property type="entry name" value="LysM domain"/>
    <property type="match status" value="1"/>
</dbReference>
<dbReference type="InterPro" id="IPR018392">
    <property type="entry name" value="LysM"/>
</dbReference>
<protein>
    <recommendedName>
        <fullName evidence="2">LysM domain-containing protein</fullName>
    </recommendedName>
</protein>
<name>A0A2K9DDF4_9MICO</name>
<dbReference type="EMBL" id="CP025299">
    <property type="protein sequence ID" value="AUG30171.1"/>
    <property type="molecule type" value="Genomic_DNA"/>
</dbReference>
<feature type="transmembrane region" description="Helical" evidence="1">
    <location>
        <begin position="47"/>
        <end position="72"/>
    </location>
</feature>
<dbReference type="CDD" id="cd00118">
    <property type="entry name" value="LysM"/>
    <property type="match status" value="1"/>
</dbReference>